<dbReference type="GO" id="GO:0000156">
    <property type="term" value="F:phosphorelay response regulator activity"/>
    <property type="evidence" value="ECO:0007669"/>
    <property type="project" value="TreeGrafter"/>
</dbReference>
<dbReference type="Gene3D" id="1.10.10.10">
    <property type="entry name" value="Winged helix-like DNA-binding domain superfamily/Winged helix DNA-binding domain"/>
    <property type="match status" value="1"/>
</dbReference>
<feature type="domain" description="Response regulatory" evidence="8">
    <location>
        <begin position="2"/>
        <end position="117"/>
    </location>
</feature>
<dbReference type="Gene3D" id="3.40.50.2300">
    <property type="match status" value="1"/>
</dbReference>
<evidence type="ECO:0000256" key="1">
    <source>
        <dbReference type="ARBA" id="ARBA00022553"/>
    </source>
</evidence>
<dbReference type="SUPFAM" id="SSF46894">
    <property type="entry name" value="C-terminal effector domain of the bipartite response regulators"/>
    <property type="match status" value="1"/>
</dbReference>
<accession>A0A1G5SDT7</accession>
<dbReference type="EMBL" id="FMWO01000028">
    <property type="protein sequence ID" value="SCZ84579.1"/>
    <property type="molecule type" value="Genomic_DNA"/>
</dbReference>
<dbReference type="AlphaFoldDB" id="A0A1G5SDT7"/>
<dbReference type="Pfam" id="PF00072">
    <property type="entry name" value="Response_reg"/>
    <property type="match status" value="1"/>
</dbReference>
<dbReference type="SMART" id="SM00448">
    <property type="entry name" value="REC"/>
    <property type="match status" value="1"/>
</dbReference>
<evidence type="ECO:0000259" key="8">
    <source>
        <dbReference type="PROSITE" id="PS50110"/>
    </source>
</evidence>
<dbReference type="Gene3D" id="6.10.250.690">
    <property type="match status" value="1"/>
</dbReference>
<dbReference type="Pfam" id="PF00486">
    <property type="entry name" value="Trans_reg_C"/>
    <property type="match status" value="1"/>
</dbReference>
<evidence type="ECO:0000256" key="6">
    <source>
        <dbReference type="PROSITE-ProRule" id="PRU00169"/>
    </source>
</evidence>
<name>A0A1G5SDT7_9PROT</name>
<evidence type="ECO:0000256" key="2">
    <source>
        <dbReference type="ARBA" id="ARBA00023012"/>
    </source>
</evidence>
<reference evidence="10 11" key="1">
    <citation type="submission" date="2016-10" db="EMBL/GenBank/DDBJ databases">
        <authorList>
            <person name="de Groot N.N."/>
        </authorList>
    </citation>
    <scope>NUCLEOTIDE SEQUENCE [LARGE SCALE GENOMIC DNA]</scope>
    <source>
        <strain evidence="10">1</strain>
    </source>
</reference>
<dbReference type="PROSITE" id="PS50110">
    <property type="entry name" value="RESPONSE_REGULATORY"/>
    <property type="match status" value="1"/>
</dbReference>
<evidence type="ECO:0000256" key="5">
    <source>
        <dbReference type="ARBA" id="ARBA00023163"/>
    </source>
</evidence>
<feature type="DNA-binding region" description="OmpR/PhoB-type" evidence="7">
    <location>
        <begin position="126"/>
        <end position="223"/>
    </location>
</feature>
<dbReference type="Proteomes" id="UP000198729">
    <property type="component" value="Unassembled WGS sequence"/>
</dbReference>
<dbReference type="CDD" id="cd00383">
    <property type="entry name" value="trans_reg_C"/>
    <property type="match status" value="1"/>
</dbReference>
<evidence type="ECO:0000313" key="10">
    <source>
        <dbReference type="EMBL" id="SCZ84579.1"/>
    </source>
</evidence>
<evidence type="ECO:0000256" key="4">
    <source>
        <dbReference type="ARBA" id="ARBA00023125"/>
    </source>
</evidence>
<dbReference type="RefSeq" id="WP_090284169.1">
    <property type="nucleotide sequence ID" value="NZ_FMWO01000028.1"/>
</dbReference>
<proteinExistence type="predicted"/>
<dbReference type="InterPro" id="IPR036388">
    <property type="entry name" value="WH-like_DNA-bd_sf"/>
</dbReference>
<protein>
    <submittedName>
        <fullName evidence="10">Transcriptional regulatory protein QseB</fullName>
    </submittedName>
</protein>
<dbReference type="SMART" id="SM00862">
    <property type="entry name" value="Trans_reg_C"/>
    <property type="match status" value="1"/>
</dbReference>
<dbReference type="InterPro" id="IPR011006">
    <property type="entry name" value="CheY-like_superfamily"/>
</dbReference>
<evidence type="ECO:0000256" key="7">
    <source>
        <dbReference type="PROSITE-ProRule" id="PRU01091"/>
    </source>
</evidence>
<evidence type="ECO:0000256" key="3">
    <source>
        <dbReference type="ARBA" id="ARBA00023015"/>
    </source>
</evidence>
<dbReference type="STRING" id="51642.NSMM_220003"/>
<keyword evidence="2" id="KW-0902">Two-component regulatory system</keyword>
<keyword evidence="11" id="KW-1185">Reference proteome</keyword>
<feature type="domain" description="OmpR/PhoB-type" evidence="9">
    <location>
        <begin position="126"/>
        <end position="223"/>
    </location>
</feature>
<dbReference type="PANTHER" id="PTHR48111">
    <property type="entry name" value="REGULATOR OF RPOS"/>
    <property type="match status" value="1"/>
</dbReference>
<keyword evidence="5" id="KW-0804">Transcription</keyword>
<feature type="modified residue" description="4-aspartylphosphate" evidence="6">
    <location>
        <position position="51"/>
    </location>
</feature>
<organism evidence="10 11">
    <name type="scientific">Nitrosomonas mobilis</name>
    <dbReference type="NCBI Taxonomy" id="51642"/>
    <lineage>
        <taxon>Bacteria</taxon>
        <taxon>Pseudomonadati</taxon>
        <taxon>Pseudomonadota</taxon>
        <taxon>Betaproteobacteria</taxon>
        <taxon>Nitrosomonadales</taxon>
        <taxon>Nitrosomonadaceae</taxon>
        <taxon>Nitrosomonas</taxon>
    </lineage>
</organism>
<dbReference type="InterPro" id="IPR039420">
    <property type="entry name" value="WalR-like"/>
</dbReference>
<keyword evidence="4 7" id="KW-0238">DNA-binding</keyword>
<evidence type="ECO:0000313" key="11">
    <source>
        <dbReference type="Proteomes" id="UP000198729"/>
    </source>
</evidence>
<keyword evidence="3" id="KW-0805">Transcription regulation</keyword>
<evidence type="ECO:0000259" key="9">
    <source>
        <dbReference type="PROSITE" id="PS51755"/>
    </source>
</evidence>
<dbReference type="SUPFAM" id="SSF52172">
    <property type="entry name" value="CheY-like"/>
    <property type="match status" value="1"/>
</dbReference>
<dbReference type="InterPro" id="IPR016032">
    <property type="entry name" value="Sig_transdc_resp-reg_C-effctor"/>
</dbReference>
<dbReference type="GO" id="GO:0005829">
    <property type="term" value="C:cytosol"/>
    <property type="evidence" value="ECO:0007669"/>
    <property type="project" value="TreeGrafter"/>
</dbReference>
<dbReference type="PANTHER" id="PTHR48111:SF22">
    <property type="entry name" value="REGULATOR OF RPOS"/>
    <property type="match status" value="1"/>
</dbReference>
<dbReference type="GO" id="GO:0032993">
    <property type="term" value="C:protein-DNA complex"/>
    <property type="evidence" value="ECO:0007669"/>
    <property type="project" value="TreeGrafter"/>
</dbReference>
<dbReference type="GO" id="GO:0006355">
    <property type="term" value="P:regulation of DNA-templated transcription"/>
    <property type="evidence" value="ECO:0007669"/>
    <property type="project" value="InterPro"/>
</dbReference>
<dbReference type="OrthoDB" id="9802426at2"/>
<keyword evidence="1 6" id="KW-0597">Phosphoprotein</keyword>
<dbReference type="InterPro" id="IPR001867">
    <property type="entry name" value="OmpR/PhoB-type_DNA-bd"/>
</dbReference>
<dbReference type="InterPro" id="IPR001789">
    <property type="entry name" value="Sig_transdc_resp-reg_receiver"/>
</dbReference>
<dbReference type="PROSITE" id="PS51755">
    <property type="entry name" value="OMPR_PHOB"/>
    <property type="match status" value="1"/>
</dbReference>
<dbReference type="GO" id="GO:0000976">
    <property type="term" value="F:transcription cis-regulatory region binding"/>
    <property type="evidence" value="ECO:0007669"/>
    <property type="project" value="TreeGrafter"/>
</dbReference>
<gene>
    <name evidence="10" type="primary">qseB</name>
    <name evidence="10" type="ORF">NSMM_220003</name>
</gene>
<sequence length="229" mass="25745">MRILIIEDDDIIAINIYEYLESKGHIVDVAVDGKNGLHLATTESFDVILLDLGLPNMDGLLLCRKLRNELLMDKPILMLSARDTLADKLSGFDSGADDYLVKPFALKEVEARLEAMHKRYKGKVTNRIVEAGSLCFNPRTMTVSFTGKQIKLSPKCIRLLVALMSEPGRIYSRKELELEAWEEEQSTSDTLRSHMHILRRALIQAGGYDPIETVHGLGYCLAERAQNQA</sequence>